<dbReference type="AlphaFoldDB" id="A0A231HCP9"/>
<proteinExistence type="predicted"/>
<organism evidence="1 2">
    <name type="scientific">Nocardia cerradoensis</name>
    <dbReference type="NCBI Taxonomy" id="85688"/>
    <lineage>
        <taxon>Bacteria</taxon>
        <taxon>Bacillati</taxon>
        <taxon>Actinomycetota</taxon>
        <taxon>Actinomycetes</taxon>
        <taxon>Mycobacteriales</taxon>
        <taxon>Nocardiaceae</taxon>
        <taxon>Nocardia</taxon>
    </lineage>
</organism>
<gene>
    <name evidence="1" type="ORF">B7C42_01645</name>
</gene>
<evidence type="ECO:0000313" key="1">
    <source>
        <dbReference type="EMBL" id="OXR46670.1"/>
    </source>
</evidence>
<dbReference type="Proteomes" id="UP000215506">
    <property type="component" value="Unassembled WGS sequence"/>
</dbReference>
<reference evidence="1 2" key="1">
    <citation type="submission" date="2017-07" db="EMBL/GenBank/DDBJ databases">
        <title>First draft Genome Sequence of Nocardia cerradoensis isolated from human infection.</title>
        <authorList>
            <person name="Carrasco G."/>
        </authorList>
    </citation>
    <scope>NUCLEOTIDE SEQUENCE [LARGE SCALE GENOMIC DNA]</scope>
    <source>
        <strain evidence="1 2">CNM20130759</strain>
    </source>
</reference>
<dbReference type="EMBL" id="NGAF01000002">
    <property type="protein sequence ID" value="OXR46670.1"/>
    <property type="molecule type" value="Genomic_DNA"/>
</dbReference>
<sequence>MVFELGNHTLILHRRVPVLDGNGNPTFDAYGRRVVTNQDVPVSGCDWEVTEAIENESNVTVVRLDGRGMLPPGTPADYTDAVTDPTGRKFELHGPPRPVLDIGSDTVDHLEIAGRSSLDSSNTDSREEG</sequence>
<evidence type="ECO:0000313" key="2">
    <source>
        <dbReference type="Proteomes" id="UP000215506"/>
    </source>
</evidence>
<accession>A0A231HCP9</accession>
<name>A0A231HCP9_9NOCA</name>
<protein>
    <submittedName>
        <fullName evidence="1">Uncharacterized protein</fullName>
    </submittedName>
</protein>
<comment type="caution">
    <text evidence="1">The sequence shown here is derived from an EMBL/GenBank/DDBJ whole genome shotgun (WGS) entry which is preliminary data.</text>
</comment>
<keyword evidence="2" id="KW-1185">Reference proteome</keyword>